<reference evidence="6 8" key="3">
    <citation type="submission" date="2018-08" db="EMBL/GenBank/DDBJ databases">
        <title>A genome reference for cultivated species of the human gut microbiota.</title>
        <authorList>
            <person name="Zou Y."/>
            <person name="Xue W."/>
            <person name="Luo G."/>
        </authorList>
    </citation>
    <scope>NUCLEOTIDE SEQUENCE [LARGE SCALE GENOMIC DNA]</scope>
    <source>
        <strain evidence="6 8">AF14-7</strain>
    </source>
</reference>
<evidence type="ECO:0000313" key="7">
    <source>
        <dbReference type="Proteomes" id="UP000196036"/>
    </source>
</evidence>
<dbReference type="Proteomes" id="UP000283369">
    <property type="component" value="Unassembled WGS sequence"/>
</dbReference>
<dbReference type="Proteomes" id="UP000196036">
    <property type="component" value="Unassembled WGS sequence"/>
</dbReference>
<evidence type="ECO:0000313" key="6">
    <source>
        <dbReference type="EMBL" id="RGV17664.1"/>
    </source>
</evidence>
<evidence type="ECO:0000313" key="8">
    <source>
        <dbReference type="Proteomes" id="UP000283369"/>
    </source>
</evidence>
<reference evidence="4" key="5">
    <citation type="submission" date="2023-08" db="EMBL/GenBank/DDBJ databases">
        <title>Mucin Metabolism Genes Underlie the Key Renovations of Bacteroides xylanisolvens Genomes in Captive Great Apes.</title>
        <authorList>
            <person name="Nishida A.H."/>
        </authorList>
    </citation>
    <scope>NUCLEOTIDE SEQUENCE</scope>
    <source>
        <strain evidence="4">P13.H9</strain>
    </source>
</reference>
<dbReference type="RefSeq" id="WP_087318039.1">
    <property type="nucleotide sequence ID" value="NZ_DAWCUS010000017.1"/>
</dbReference>
<protein>
    <submittedName>
        <fullName evidence="5">Aldehyde dehydrogenase</fullName>
    </submittedName>
    <submittedName>
        <fullName evidence="3">DUF5006 domain-containing protein</fullName>
    </submittedName>
</protein>
<dbReference type="SUPFAM" id="SSF49899">
    <property type="entry name" value="Concanavalin A-like lectins/glucanases"/>
    <property type="match status" value="1"/>
</dbReference>
<comment type="similarity">
    <text evidence="1">Belongs to the glycosyl hydrolase 16 family.</text>
</comment>
<reference evidence="3 9" key="4">
    <citation type="journal article" date="2019" name="Nat. Med.">
        <title>A library of human gut bacterial isolates paired with longitudinal multiomics data enables mechanistic microbiome research.</title>
        <authorList>
            <person name="Poyet M."/>
            <person name="Groussin M."/>
            <person name="Gibbons S.M."/>
            <person name="Avila-Pacheco J."/>
            <person name="Jiang X."/>
            <person name="Kearney S.M."/>
            <person name="Perrotta A.R."/>
            <person name="Berdy B."/>
            <person name="Zhao S."/>
            <person name="Lieberman T.D."/>
            <person name="Swanson P.K."/>
            <person name="Smith M."/>
            <person name="Roesemann S."/>
            <person name="Alexander J.E."/>
            <person name="Rich S.A."/>
            <person name="Livny J."/>
            <person name="Vlamakis H."/>
            <person name="Clish C."/>
            <person name="Bullock K."/>
            <person name="Deik A."/>
            <person name="Scott J."/>
            <person name="Pierce K.A."/>
            <person name="Xavier R.J."/>
            <person name="Alm E.J."/>
        </authorList>
    </citation>
    <scope>NUCLEOTIDE SEQUENCE [LARGE SCALE GENOMIC DNA]</scope>
    <source>
        <strain evidence="3 9">BIOML-A58</strain>
    </source>
</reference>
<reference evidence="7" key="1">
    <citation type="submission" date="2017-04" db="EMBL/GenBank/DDBJ databases">
        <title>Function of individual gut microbiota members based on whole genome sequencing of pure cultures obtained from chicken caecum.</title>
        <authorList>
            <person name="Medvecky M."/>
            <person name="Cejkova D."/>
            <person name="Polansky O."/>
            <person name="Karasova D."/>
            <person name="Kubasova T."/>
            <person name="Cizek A."/>
            <person name="Rychlik I."/>
        </authorList>
    </citation>
    <scope>NUCLEOTIDE SEQUENCE [LARGE SCALE GENOMIC DNA]</scope>
    <source>
        <strain evidence="7">An109</strain>
    </source>
</reference>
<dbReference type="InterPro" id="IPR013320">
    <property type="entry name" value="ConA-like_dom_sf"/>
</dbReference>
<dbReference type="Gene3D" id="2.60.120.200">
    <property type="match status" value="1"/>
</dbReference>
<dbReference type="InterPro" id="IPR032170">
    <property type="entry name" value="DUF5006"/>
</dbReference>
<gene>
    <name evidence="5" type="ORF">B5E52_08380</name>
    <name evidence="6" type="ORF">DWW25_05380</name>
    <name evidence="3" type="ORF">GA398_15590</name>
    <name evidence="4" type="ORF">LD004_04390</name>
</gene>
<evidence type="ECO:0000313" key="5">
    <source>
        <dbReference type="EMBL" id="OUQ70975.1"/>
    </source>
</evidence>
<feature type="domain" description="GH16" evidence="2">
    <location>
        <begin position="309"/>
        <end position="611"/>
    </location>
</feature>
<dbReference type="Pfam" id="PF16406">
    <property type="entry name" value="DUF5014"/>
    <property type="match status" value="1"/>
</dbReference>
<dbReference type="GO" id="GO:0005975">
    <property type="term" value="P:carbohydrate metabolic process"/>
    <property type="evidence" value="ECO:0007669"/>
    <property type="project" value="InterPro"/>
</dbReference>
<name>A0A1Y4VP58_9BACE</name>
<dbReference type="InterPro" id="IPR000757">
    <property type="entry name" value="Beta-glucanase-like"/>
</dbReference>
<proteinExistence type="inferred from homology"/>
<dbReference type="PROSITE" id="PS51257">
    <property type="entry name" value="PROKAR_LIPOPROTEIN"/>
    <property type="match status" value="1"/>
</dbReference>
<dbReference type="Proteomes" id="UP000434604">
    <property type="component" value="Unassembled WGS sequence"/>
</dbReference>
<dbReference type="EMBL" id="WDED01000024">
    <property type="protein sequence ID" value="KAB6146567.1"/>
    <property type="molecule type" value="Genomic_DNA"/>
</dbReference>
<sequence length="627" mass="70290">MIKKILYRFLPVCLLVAGFSGCKDDTMEPLPETVPLIVEANAKSFVMGEKLILTVKVNDTKNPDRVSNEDFDIYLTAKDGEKDASRTAFKSFPSMVTFPKGEKSFDIELPIIERGLEAKQKLYVNVTSFVRGYAMKEATQSIVVSDLHYTIVSLKNNSDRVINEGDEFTIQAEVPVPVTDDMDINITVPDEQKDFYVTLPPATLTIKAGEKTGEVKAKTKHNTEPTQTETLILNFTTLSGIHPLDNGKLEITMNDLEAKKGSEIDDERWVYDQPGIAFASSAKLTAANAQYGQAKEIKEMDPHPNAELAKAGWKFYNAWEFHSFGNSGDMWNNTNSYGNKLPQFLAARSTIIVQNHAACINEQFSNITEQGYLQMIQMKVASQATSPAKGAREYGTSAYYGCGTGSAWKSNSQLISAGCRMEIRARLRGQRNGFNMGIWLMSDDAATQKTYSEIDILENPVGSATGNRAHQTFHGGPTTVDKNSKTANNTINMENWNIYWLEWRSDTEVALGINGKETVCLKKSEWTDDQWTFTNEKNPKGLKFILTMGAPSPWALGKENGTETGGVWSPNPELKWDAGFADFNNYERDKNNDAIPRMEIDWIRTYINKSSVEEYDNNRNRNKTKFY</sequence>
<organism evidence="5 7">
    <name type="scientific">Bacteroides xylanisolvens</name>
    <dbReference type="NCBI Taxonomy" id="371601"/>
    <lineage>
        <taxon>Bacteria</taxon>
        <taxon>Pseudomonadati</taxon>
        <taxon>Bacteroidota</taxon>
        <taxon>Bacteroidia</taxon>
        <taxon>Bacteroidales</taxon>
        <taxon>Bacteroidaceae</taxon>
        <taxon>Bacteroides</taxon>
    </lineage>
</organism>
<dbReference type="InterPro" id="IPR032182">
    <property type="entry name" value="DUF5014"/>
</dbReference>
<accession>A0A1Y4VP58</accession>
<evidence type="ECO:0000256" key="1">
    <source>
        <dbReference type="ARBA" id="ARBA00006865"/>
    </source>
</evidence>
<dbReference type="EMBL" id="JAIWYE010000011">
    <property type="protein sequence ID" value="MCA4702851.1"/>
    <property type="molecule type" value="Genomic_DNA"/>
</dbReference>
<dbReference type="Proteomes" id="UP001198461">
    <property type="component" value="Unassembled WGS sequence"/>
</dbReference>
<evidence type="ECO:0000313" key="9">
    <source>
        <dbReference type="Proteomes" id="UP000434604"/>
    </source>
</evidence>
<dbReference type="PROSITE" id="PS51762">
    <property type="entry name" value="GH16_2"/>
    <property type="match status" value="1"/>
</dbReference>
<evidence type="ECO:0000313" key="4">
    <source>
        <dbReference type="EMBL" id="MCA4702851.1"/>
    </source>
</evidence>
<comment type="caution">
    <text evidence="5">The sequence shown here is derived from an EMBL/GenBank/DDBJ whole genome shotgun (WGS) entry which is preliminary data.</text>
</comment>
<dbReference type="GO" id="GO:0004553">
    <property type="term" value="F:hydrolase activity, hydrolyzing O-glycosyl compounds"/>
    <property type="evidence" value="ECO:0007669"/>
    <property type="project" value="InterPro"/>
</dbReference>
<dbReference type="EMBL" id="NFLW01000012">
    <property type="protein sequence ID" value="OUQ70975.1"/>
    <property type="molecule type" value="Genomic_DNA"/>
</dbReference>
<evidence type="ECO:0000313" key="3">
    <source>
        <dbReference type="EMBL" id="KAB6146567.1"/>
    </source>
</evidence>
<evidence type="ECO:0000259" key="2">
    <source>
        <dbReference type="PROSITE" id="PS51762"/>
    </source>
</evidence>
<dbReference type="EMBL" id="QRYV01000009">
    <property type="protein sequence ID" value="RGV17664.1"/>
    <property type="molecule type" value="Genomic_DNA"/>
</dbReference>
<dbReference type="AlphaFoldDB" id="A0A1Y4VP58"/>
<dbReference type="Pfam" id="PF16397">
    <property type="entry name" value="DUF5006"/>
    <property type="match status" value="1"/>
</dbReference>
<reference evidence="5" key="2">
    <citation type="journal article" date="2018" name="BMC Genomics">
        <title>Whole genome sequencing and function prediction of 133 gut anaerobes isolated from chicken caecum in pure cultures.</title>
        <authorList>
            <person name="Medvecky M."/>
            <person name="Cejkova D."/>
            <person name="Polansky O."/>
            <person name="Karasova D."/>
            <person name="Kubasova T."/>
            <person name="Cizek A."/>
            <person name="Rychlik I."/>
        </authorList>
    </citation>
    <scope>NUCLEOTIDE SEQUENCE</scope>
    <source>
        <strain evidence="5">An109</strain>
    </source>
</reference>